<dbReference type="PANTHER" id="PTHR11439:SF517">
    <property type="entry name" value="CYSTEINE-RICH RLK (RECEPTOR-LIKE PROTEIN KINASE) 8"/>
    <property type="match status" value="1"/>
</dbReference>
<protein>
    <submittedName>
        <fullName evidence="1">Retrovirus-related Pol polyprotein from transposon TNT 1-94</fullName>
    </submittedName>
</protein>
<keyword evidence="2" id="KW-1185">Reference proteome</keyword>
<evidence type="ECO:0000313" key="2">
    <source>
        <dbReference type="Proteomes" id="UP000075243"/>
    </source>
</evidence>
<name>A0A151SM44_CAJCA</name>
<dbReference type="AlphaFoldDB" id="A0A151SM44"/>
<dbReference type="EMBL" id="CM003613">
    <property type="protein sequence ID" value="KYP55821.1"/>
    <property type="molecule type" value="Genomic_DNA"/>
</dbReference>
<reference evidence="1 2" key="1">
    <citation type="journal article" date="2012" name="Nat. Biotechnol.">
        <title>Draft genome sequence of pigeonpea (Cajanus cajan), an orphan legume crop of resource-poor farmers.</title>
        <authorList>
            <person name="Varshney R.K."/>
            <person name="Chen W."/>
            <person name="Li Y."/>
            <person name="Bharti A.K."/>
            <person name="Saxena R.K."/>
            <person name="Schlueter J.A."/>
            <person name="Donoghue M.T."/>
            <person name="Azam S."/>
            <person name="Fan G."/>
            <person name="Whaley A.M."/>
            <person name="Farmer A.D."/>
            <person name="Sheridan J."/>
            <person name="Iwata A."/>
            <person name="Tuteja R."/>
            <person name="Penmetsa R.V."/>
            <person name="Wu W."/>
            <person name="Upadhyaya H.D."/>
            <person name="Yang S.P."/>
            <person name="Shah T."/>
            <person name="Saxena K.B."/>
            <person name="Michael T."/>
            <person name="McCombie W.R."/>
            <person name="Yang B."/>
            <person name="Zhang G."/>
            <person name="Yang H."/>
            <person name="Wang J."/>
            <person name="Spillane C."/>
            <person name="Cook D.R."/>
            <person name="May G.D."/>
            <person name="Xu X."/>
            <person name="Jackson S.A."/>
        </authorList>
    </citation>
    <scope>NUCLEOTIDE SEQUENCE [LARGE SCALE GENOMIC DNA]</scope>
    <source>
        <strain evidence="2">cv. Asha</strain>
    </source>
</reference>
<sequence length="121" mass="14357">MENSKPISMAVEEKLKLTKESEGIKMDATQYKSLIGSLRYMTTTRPIIVFGVELFSRFMDEPHACHLQEAKRILRYIKGKQIVIGQEMWKQKKHIRICISFRYWCSIKVFKEITDCCTFYH</sequence>
<proteinExistence type="predicted"/>
<gene>
    <name evidence="1" type="ORF">KK1_002046</name>
</gene>
<dbReference type="Proteomes" id="UP000075243">
    <property type="component" value="Chromosome 11"/>
</dbReference>
<dbReference type="OMA" id="RICISFR"/>
<dbReference type="Gramene" id="C.cajan_01996.t">
    <property type="protein sequence ID" value="C.cajan_01996.t.cds1"/>
    <property type="gene ID" value="C.cajan_01996"/>
</dbReference>
<organism evidence="1 2">
    <name type="scientific">Cajanus cajan</name>
    <name type="common">Pigeon pea</name>
    <name type="synonym">Cajanus indicus</name>
    <dbReference type="NCBI Taxonomy" id="3821"/>
    <lineage>
        <taxon>Eukaryota</taxon>
        <taxon>Viridiplantae</taxon>
        <taxon>Streptophyta</taxon>
        <taxon>Embryophyta</taxon>
        <taxon>Tracheophyta</taxon>
        <taxon>Spermatophyta</taxon>
        <taxon>Magnoliopsida</taxon>
        <taxon>eudicotyledons</taxon>
        <taxon>Gunneridae</taxon>
        <taxon>Pentapetalae</taxon>
        <taxon>rosids</taxon>
        <taxon>fabids</taxon>
        <taxon>Fabales</taxon>
        <taxon>Fabaceae</taxon>
        <taxon>Papilionoideae</taxon>
        <taxon>50 kb inversion clade</taxon>
        <taxon>NPAAA clade</taxon>
        <taxon>indigoferoid/millettioid clade</taxon>
        <taxon>Phaseoleae</taxon>
        <taxon>Cajanus</taxon>
    </lineage>
</organism>
<dbReference type="PANTHER" id="PTHR11439">
    <property type="entry name" value="GAG-POL-RELATED RETROTRANSPOSON"/>
    <property type="match status" value="1"/>
</dbReference>
<evidence type="ECO:0000313" key="1">
    <source>
        <dbReference type="EMBL" id="KYP55821.1"/>
    </source>
</evidence>
<accession>A0A151SM44</accession>